<evidence type="ECO:0000313" key="2">
    <source>
        <dbReference type="EMBL" id="MBX38685.1"/>
    </source>
</evidence>
<name>A0A2P2N899_RHIMU</name>
<evidence type="ECO:0000256" key="1">
    <source>
        <dbReference type="SAM" id="MobiDB-lite"/>
    </source>
</evidence>
<sequence>MFTNTHTQRKEKRCNESYPAAGRTSGRG</sequence>
<feature type="region of interest" description="Disordered" evidence="1">
    <location>
        <begin position="1"/>
        <end position="28"/>
    </location>
</feature>
<organism evidence="2">
    <name type="scientific">Rhizophora mucronata</name>
    <name type="common">Asiatic mangrove</name>
    <dbReference type="NCBI Taxonomy" id="61149"/>
    <lineage>
        <taxon>Eukaryota</taxon>
        <taxon>Viridiplantae</taxon>
        <taxon>Streptophyta</taxon>
        <taxon>Embryophyta</taxon>
        <taxon>Tracheophyta</taxon>
        <taxon>Spermatophyta</taxon>
        <taxon>Magnoliopsida</taxon>
        <taxon>eudicotyledons</taxon>
        <taxon>Gunneridae</taxon>
        <taxon>Pentapetalae</taxon>
        <taxon>rosids</taxon>
        <taxon>fabids</taxon>
        <taxon>Malpighiales</taxon>
        <taxon>Rhizophoraceae</taxon>
        <taxon>Rhizophora</taxon>
    </lineage>
</organism>
<dbReference type="EMBL" id="GGEC01058201">
    <property type="protein sequence ID" value="MBX38685.1"/>
    <property type="molecule type" value="Transcribed_RNA"/>
</dbReference>
<accession>A0A2P2N899</accession>
<reference evidence="2" key="1">
    <citation type="submission" date="2018-02" db="EMBL/GenBank/DDBJ databases">
        <title>Rhizophora mucronata_Transcriptome.</title>
        <authorList>
            <person name="Meera S.P."/>
            <person name="Sreeshan A."/>
            <person name="Augustine A."/>
        </authorList>
    </citation>
    <scope>NUCLEOTIDE SEQUENCE</scope>
    <source>
        <tissue evidence="2">Leaf</tissue>
    </source>
</reference>
<dbReference type="AlphaFoldDB" id="A0A2P2N899"/>
<proteinExistence type="predicted"/>
<protein>
    <submittedName>
        <fullName evidence="2">Uncharacterized protein</fullName>
    </submittedName>
</protein>